<comment type="caution">
    <text evidence="11">The sequence shown here is derived from an EMBL/GenBank/DDBJ whole genome shotgun (WGS) entry which is preliminary data.</text>
</comment>
<evidence type="ECO:0000256" key="2">
    <source>
        <dbReference type="ARBA" id="ARBA00018260"/>
    </source>
</evidence>
<proteinExistence type="predicted"/>
<evidence type="ECO:0000256" key="8">
    <source>
        <dbReference type="PROSITE-ProRule" id="PRU00221"/>
    </source>
</evidence>
<dbReference type="GO" id="GO:0006364">
    <property type="term" value="P:rRNA processing"/>
    <property type="evidence" value="ECO:0007669"/>
    <property type="project" value="UniProtKB-KW"/>
</dbReference>
<evidence type="ECO:0000256" key="7">
    <source>
        <dbReference type="ARBA" id="ARBA00045437"/>
    </source>
</evidence>
<evidence type="ECO:0000313" key="12">
    <source>
        <dbReference type="Proteomes" id="UP000786811"/>
    </source>
</evidence>
<dbReference type="InterPro" id="IPR018983">
    <property type="entry name" value="U3_snoRNA-assocProt_15_C"/>
</dbReference>
<keyword evidence="3" id="KW-0698">rRNA processing</keyword>
<feature type="repeat" description="WD" evidence="8">
    <location>
        <begin position="245"/>
        <end position="286"/>
    </location>
</feature>
<dbReference type="Pfam" id="PF09384">
    <property type="entry name" value="UTP15_C"/>
    <property type="match status" value="1"/>
</dbReference>
<evidence type="ECO:0000256" key="9">
    <source>
        <dbReference type="SAM" id="MobiDB-lite"/>
    </source>
</evidence>
<evidence type="ECO:0000259" key="10">
    <source>
        <dbReference type="Pfam" id="PF09384"/>
    </source>
</evidence>
<feature type="compositionally biased region" description="Basic residues" evidence="9">
    <location>
        <begin position="331"/>
        <end position="340"/>
    </location>
</feature>
<comment type="subcellular location">
    <subcellularLocation>
        <location evidence="1">Nucleus</location>
        <location evidence="1">Nucleolus</location>
    </subcellularLocation>
</comment>
<dbReference type="CDD" id="cd00200">
    <property type="entry name" value="WD40"/>
    <property type="match status" value="1"/>
</dbReference>
<dbReference type="SUPFAM" id="SSF50978">
    <property type="entry name" value="WD40 repeat-like"/>
    <property type="match status" value="1"/>
</dbReference>
<feature type="compositionally biased region" description="Basic and acidic residues" evidence="9">
    <location>
        <begin position="321"/>
        <end position="330"/>
    </location>
</feature>
<dbReference type="PANTHER" id="PTHR19924">
    <property type="entry name" value="UTP15 U3 SMALL NUCLEOLAR RNA-ASSOCIATED PROTEIN 15 FAMILY MEMBER"/>
    <property type="match status" value="1"/>
</dbReference>
<dbReference type="Gene3D" id="2.130.10.10">
    <property type="entry name" value="YVTN repeat-like/Quinoprotein amine dehydrogenase"/>
    <property type="match status" value="1"/>
</dbReference>
<dbReference type="EMBL" id="CAJNRD030001122">
    <property type="protein sequence ID" value="CAG5100490.1"/>
    <property type="molecule type" value="Genomic_DNA"/>
</dbReference>
<dbReference type="PROSITE" id="PS50082">
    <property type="entry name" value="WD_REPEATS_2"/>
    <property type="match status" value="3"/>
</dbReference>
<feature type="repeat" description="WD" evidence="8">
    <location>
        <begin position="161"/>
        <end position="203"/>
    </location>
</feature>
<evidence type="ECO:0000256" key="6">
    <source>
        <dbReference type="ARBA" id="ARBA00023242"/>
    </source>
</evidence>
<evidence type="ECO:0000256" key="1">
    <source>
        <dbReference type="ARBA" id="ARBA00004604"/>
    </source>
</evidence>
<keyword evidence="5" id="KW-0677">Repeat</keyword>
<feature type="domain" description="U3 small nucleolar RNA-associated protein 15 C-terminal" evidence="10">
    <location>
        <begin position="345"/>
        <end position="489"/>
    </location>
</feature>
<evidence type="ECO:0000256" key="5">
    <source>
        <dbReference type="ARBA" id="ARBA00022737"/>
    </source>
</evidence>
<comment type="function">
    <text evidence="7">Ribosome biogenesis factor. Involved in nucleolar processing of pre-18S ribosomal RNA. Required for optimal pre-ribosomal RNA transcription by RNA polymerase I. Part of the small subunit (SSU) processome, first precursor of the small eukaryotic ribosomal subunit. During the assembly of the SSU processome in the nucleolus, many ribosome biogenesis factors, an RNA chaperone and ribosomal proteins associate with the nascent pre-rRNA and work in concert to generate RNA folding, modifications, rearrangements and cleavage as well as targeted degradation of pre-ribosomal RNA by the RNA exosome.</text>
</comment>
<feature type="repeat" description="WD" evidence="8">
    <location>
        <begin position="119"/>
        <end position="160"/>
    </location>
</feature>
<dbReference type="Proteomes" id="UP000786811">
    <property type="component" value="Unassembled WGS sequence"/>
</dbReference>
<evidence type="ECO:0000256" key="4">
    <source>
        <dbReference type="ARBA" id="ARBA00022574"/>
    </source>
</evidence>
<dbReference type="Pfam" id="PF00400">
    <property type="entry name" value="WD40"/>
    <property type="match status" value="3"/>
</dbReference>
<dbReference type="SMART" id="SM00320">
    <property type="entry name" value="WD40"/>
    <property type="match status" value="6"/>
</dbReference>
<dbReference type="AlphaFoldDB" id="A0A8J2HNE7"/>
<protein>
    <recommendedName>
        <fullName evidence="2">U3 small nucleolar RNA-associated protein 15 homolog</fullName>
    </recommendedName>
</protein>
<dbReference type="OrthoDB" id="431715at2759"/>
<gene>
    <name evidence="11" type="ORF">HICCMSTLAB_LOCUS9580</name>
</gene>
<organism evidence="11 12">
    <name type="scientific">Cotesia congregata</name>
    <name type="common">Parasitoid wasp</name>
    <name type="synonym">Apanteles congregatus</name>
    <dbReference type="NCBI Taxonomy" id="51543"/>
    <lineage>
        <taxon>Eukaryota</taxon>
        <taxon>Metazoa</taxon>
        <taxon>Ecdysozoa</taxon>
        <taxon>Arthropoda</taxon>
        <taxon>Hexapoda</taxon>
        <taxon>Insecta</taxon>
        <taxon>Pterygota</taxon>
        <taxon>Neoptera</taxon>
        <taxon>Endopterygota</taxon>
        <taxon>Hymenoptera</taxon>
        <taxon>Apocrita</taxon>
        <taxon>Ichneumonoidea</taxon>
        <taxon>Braconidae</taxon>
        <taxon>Microgastrinae</taxon>
        <taxon>Cotesia</taxon>
    </lineage>
</organism>
<evidence type="ECO:0000313" key="11">
    <source>
        <dbReference type="EMBL" id="CAG5100490.1"/>
    </source>
</evidence>
<reference evidence="11" key="1">
    <citation type="submission" date="2021-04" db="EMBL/GenBank/DDBJ databases">
        <authorList>
            <person name="Chebbi M.A.C M."/>
        </authorList>
    </citation>
    <scope>NUCLEOTIDE SEQUENCE</scope>
</reference>
<dbReference type="InterPro" id="IPR015943">
    <property type="entry name" value="WD40/YVTN_repeat-like_dom_sf"/>
</dbReference>
<dbReference type="GO" id="GO:0045943">
    <property type="term" value="P:positive regulation of transcription by RNA polymerase I"/>
    <property type="evidence" value="ECO:0007669"/>
    <property type="project" value="TreeGrafter"/>
</dbReference>
<sequence length="522" mass="58265">MAAFKKTNVKIYVKNAPDLTPENIYWKKYSAPVLVKEFGAIDYIDFSPAEPQNFAVTCSVRVQIYNTVTKLATKFKIPFKEFAYGASFRADGKLICTGGQDQCVRLFEFGIKHRALRIFSGHKAPVHRTFFTTDGYHITSFSDDKSAAVWDISGESRIITFDEHTDYVRAGAVSPISPDIFLSGSYDNTVKMYDTRTSKSVFTVNHGAAVESVIFLPSGGIFISAGGTEMKVWDALAGGKLLAKISQHHKTITCLALSSNGHKILSGSLDRHVKVYDVGTYKAIHTFDYPNSVLSLGISAGDETIAAGMIDGLISIRRRENDEKTKDEKRKKVSHRRRGLSQHSSTIDVIVPLENKDIQSRHDVFLRKFQYSRALDCVMVTYIANKTPHVTVALLQELTRRQGLQQALAGRDGKSLVNILKFIIKHIGTPRFARVLLHVTHVLMDLYEDTIDELNLECRTMFSSLHQKLNDEEELITSMTELQGALYMILSASESMQGTNIKEPQILEPSSAAQKNLVLNIS</sequence>
<accession>A0A8J2HNE7</accession>
<dbReference type="InterPro" id="IPR036322">
    <property type="entry name" value="WD40_repeat_dom_sf"/>
</dbReference>
<keyword evidence="12" id="KW-1185">Reference proteome</keyword>
<keyword evidence="4 8" id="KW-0853">WD repeat</keyword>
<dbReference type="PANTHER" id="PTHR19924:SF26">
    <property type="entry name" value="U3 SMALL NUCLEOLAR RNA-ASSOCIATED PROTEIN 15 HOMOLOG"/>
    <property type="match status" value="1"/>
</dbReference>
<dbReference type="InterPro" id="IPR001680">
    <property type="entry name" value="WD40_rpt"/>
</dbReference>
<dbReference type="GO" id="GO:0005730">
    <property type="term" value="C:nucleolus"/>
    <property type="evidence" value="ECO:0007669"/>
    <property type="project" value="UniProtKB-SubCell"/>
</dbReference>
<feature type="region of interest" description="Disordered" evidence="9">
    <location>
        <begin position="321"/>
        <end position="341"/>
    </location>
</feature>
<dbReference type="PROSITE" id="PS50294">
    <property type="entry name" value="WD_REPEATS_REGION"/>
    <property type="match status" value="2"/>
</dbReference>
<evidence type="ECO:0000256" key="3">
    <source>
        <dbReference type="ARBA" id="ARBA00022552"/>
    </source>
</evidence>
<keyword evidence="6" id="KW-0539">Nucleus</keyword>
<name>A0A8J2HNE7_COTCN</name>